<dbReference type="Gene3D" id="3.50.50.60">
    <property type="entry name" value="FAD/NAD(P)-binding domain"/>
    <property type="match status" value="2"/>
</dbReference>
<keyword evidence="7 8" id="KW-0503">Monooxygenase</keyword>
<keyword evidence="4" id="KW-0274">FAD</keyword>
<keyword evidence="3" id="KW-0285">Flavoprotein</keyword>
<comment type="caution">
    <text evidence="8">The sequence shown here is derived from an EMBL/GenBank/DDBJ whole genome shotgun (WGS) entry which is preliminary data.</text>
</comment>
<dbReference type="SUPFAM" id="SSF51905">
    <property type="entry name" value="FAD/NAD(P)-binding domain"/>
    <property type="match status" value="1"/>
</dbReference>
<comment type="similarity">
    <text evidence="2">Belongs to the FAD-binding monooxygenase family.</text>
</comment>
<keyword evidence="6" id="KW-0560">Oxidoreductase</keyword>
<dbReference type="InterPro" id="IPR050775">
    <property type="entry name" value="FAD-binding_Monooxygenases"/>
</dbReference>
<dbReference type="Pfam" id="PF13738">
    <property type="entry name" value="Pyr_redox_3"/>
    <property type="match status" value="1"/>
</dbReference>
<evidence type="ECO:0000256" key="2">
    <source>
        <dbReference type="ARBA" id="ARBA00010139"/>
    </source>
</evidence>
<evidence type="ECO:0000313" key="8">
    <source>
        <dbReference type="EMBL" id="KQH77637.1"/>
    </source>
</evidence>
<reference evidence="8 9" key="1">
    <citation type="submission" date="2015-10" db="EMBL/GenBank/DDBJ databases">
        <title>Mycobacterium gordonae draft genome assembly.</title>
        <authorList>
            <person name="Ustinova V."/>
            <person name="Smirnova T."/>
            <person name="Blagodatskikh K."/>
            <person name="Varlamov D."/>
            <person name="Larionova E."/>
            <person name="Chernousova L."/>
        </authorList>
    </citation>
    <scope>NUCLEOTIDE SEQUENCE [LARGE SCALE GENOMIC DNA]</scope>
    <source>
        <strain evidence="8 9">CTRI 14-8773</strain>
    </source>
</reference>
<evidence type="ECO:0000256" key="4">
    <source>
        <dbReference type="ARBA" id="ARBA00022827"/>
    </source>
</evidence>
<dbReference type="RefSeq" id="WP_055579555.1">
    <property type="nucleotide sequence ID" value="NZ_LKTM01000310.1"/>
</dbReference>
<evidence type="ECO:0000256" key="7">
    <source>
        <dbReference type="ARBA" id="ARBA00023033"/>
    </source>
</evidence>
<dbReference type="OrthoDB" id="5168853at2"/>
<accession>A0A0Q2QD61</accession>
<dbReference type="PANTHER" id="PTHR43098">
    <property type="entry name" value="L-ORNITHINE N(5)-MONOOXYGENASE-RELATED"/>
    <property type="match status" value="1"/>
</dbReference>
<dbReference type="PANTHER" id="PTHR43098:SF3">
    <property type="entry name" value="L-ORNITHINE N(5)-MONOOXYGENASE-RELATED"/>
    <property type="match status" value="1"/>
</dbReference>
<keyword evidence="5" id="KW-0521">NADP</keyword>
<dbReference type="InterPro" id="IPR036188">
    <property type="entry name" value="FAD/NAD-bd_sf"/>
</dbReference>
<organism evidence="8 9">
    <name type="scientific">Mycobacterium gordonae</name>
    <dbReference type="NCBI Taxonomy" id="1778"/>
    <lineage>
        <taxon>Bacteria</taxon>
        <taxon>Bacillati</taxon>
        <taxon>Actinomycetota</taxon>
        <taxon>Actinomycetes</taxon>
        <taxon>Mycobacteriales</taxon>
        <taxon>Mycobacteriaceae</taxon>
        <taxon>Mycobacterium</taxon>
    </lineage>
</organism>
<sequence length="497" mass="55894">MSRADTTPDYEVLIVGAGFSGIGAAIKLDEAGFSDYLIVEAGDGVGGTWYWNTYPGIAVDIPSFSYQFSFEQSPDWSRTYAPGRELRAYAEHCVEKYGIRSRIRFNTKVIAAEFDEQRGLWRVQTDPDGEITARYIISASGILTVPKLPDIDGVDSFDGITMHTARWDHTQDLTGKRVGIIGTGASAVQIIPEIAPTVSSLTVFQRTPIWCFPKFDLPLPAAARWAMRVPGGKAVQRALSQAFVEATFPISANYFKVFPLAKWTAAAGRRFLRQEVDDPTVREQLTPQYAVGCKRPGFHNTYLSTFNRDNVRLVTRPIEKITPSSVATDDGTHFDVDVLILATGFKVMDSDDVLTYAVTGVGGKSLSRFWDEHRAQAYEGVSIPGFPNFFAVFGPYGYVGSSYFALIETQTHHILRCLKRARAEGATRVEVTEEANDRYFAEMMRRRYRQVFWQDSCRLANSYYFNKHGDVPIRPTTTVEAHWRSRHFDLDDYRYTG</sequence>
<evidence type="ECO:0000256" key="6">
    <source>
        <dbReference type="ARBA" id="ARBA00023002"/>
    </source>
</evidence>
<proteinExistence type="inferred from homology"/>
<dbReference type="Proteomes" id="UP000051677">
    <property type="component" value="Unassembled WGS sequence"/>
</dbReference>
<evidence type="ECO:0000256" key="3">
    <source>
        <dbReference type="ARBA" id="ARBA00022630"/>
    </source>
</evidence>
<name>A0A0Q2QD61_MYCGO</name>
<gene>
    <name evidence="8" type="ORF">AO501_33695</name>
</gene>
<comment type="cofactor">
    <cofactor evidence="1">
        <name>FAD</name>
        <dbReference type="ChEBI" id="CHEBI:57692"/>
    </cofactor>
</comment>
<dbReference type="AlphaFoldDB" id="A0A0Q2QD61"/>
<protein>
    <submittedName>
        <fullName evidence="8">Monooxygenase</fullName>
    </submittedName>
</protein>
<dbReference type="GO" id="GO:0016709">
    <property type="term" value="F:oxidoreductase activity, acting on paired donors, with incorporation or reduction of molecular oxygen, NAD(P)H as one donor, and incorporation of one atom of oxygen"/>
    <property type="evidence" value="ECO:0007669"/>
    <property type="project" value="UniProtKB-ARBA"/>
</dbReference>
<dbReference type="EMBL" id="LKTM01000310">
    <property type="protein sequence ID" value="KQH77637.1"/>
    <property type="molecule type" value="Genomic_DNA"/>
</dbReference>
<evidence type="ECO:0000256" key="5">
    <source>
        <dbReference type="ARBA" id="ARBA00022857"/>
    </source>
</evidence>
<dbReference type="STRING" id="1778.A9W97_11545"/>
<evidence type="ECO:0000313" key="9">
    <source>
        <dbReference type="Proteomes" id="UP000051677"/>
    </source>
</evidence>
<evidence type="ECO:0000256" key="1">
    <source>
        <dbReference type="ARBA" id="ARBA00001974"/>
    </source>
</evidence>